<dbReference type="InterPro" id="IPR050130">
    <property type="entry name" value="ClpA_ClpB"/>
</dbReference>
<organism evidence="7">
    <name type="scientific">Spumella sp. NIES-1846</name>
    <dbReference type="NCBI Taxonomy" id="2490549"/>
    <lineage>
        <taxon>Eukaryota</taxon>
        <taxon>Sar</taxon>
        <taxon>Stramenopiles</taxon>
        <taxon>Ochrophyta</taxon>
        <taxon>Chrysophyceae</taxon>
        <taxon>Chromulinales</taxon>
        <taxon>Chromulinaceae</taxon>
        <taxon>Spumella</taxon>
    </lineage>
</organism>
<dbReference type="FunFam" id="3.40.50.300:FF:000025">
    <property type="entry name" value="ATP-dependent Clp protease subunit"/>
    <property type="match status" value="1"/>
</dbReference>
<name>A0A455RET9_9STRA</name>
<keyword evidence="7" id="KW-0378">Hydrolase</keyword>
<evidence type="ECO:0000259" key="6">
    <source>
        <dbReference type="SMART" id="SM01086"/>
    </source>
</evidence>
<evidence type="ECO:0000256" key="2">
    <source>
        <dbReference type="ARBA" id="ARBA00022840"/>
    </source>
</evidence>
<dbReference type="SUPFAM" id="SSF52540">
    <property type="entry name" value="P-loop containing nucleoside triphosphate hydrolases"/>
    <property type="match status" value="2"/>
</dbReference>
<dbReference type="Gene3D" id="3.40.50.300">
    <property type="entry name" value="P-loop containing nucleotide triphosphate hydrolases"/>
    <property type="match status" value="2"/>
</dbReference>
<dbReference type="GO" id="GO:0008233">
    <property type="term" value="F:peptidase activity"/>
    <property type="evidence" value="ECO:0007669"/>
    <property type="project" value="UniProtKB-KW"/>
</dbReference>
<evidence type="ECO:0000259" key="5">
    <source>
        <dbReference type="SMART" id="SM00382"/>
    </source>
</evidence>
<proteinExistence type="predicted"/>
<feature type="domain" description="AAA+ ATPase" evidence="5">
    <location>
        <begin position="81"/>
        <end position="358"/>
    </location>
</feature>
<feature type="coiled-coil region" evidence="4">
    <location>
        <begin position="871"/>
        <end position="900"/>
    </location>
</feature>
<dbReference type="EMBL" id="AP019363">
    <property type="protein sequence ID" value="BBH43098.1"/>
    <property type="molecule type" value="Genomic_DNA"/>
</dbReference>
<dbReference type="CDD" id="cd19499">
    <property type="entry name" value="RecA-like_ClpB_Hsp104-like"/>
    <property type="match status" value="1"/>
</dbReference>
<keyword evidence="4" id="KW-0175">Coiled coil</keyword>
<evidence type="ECO:0000256" key="4">
    <source>
        <dbReference type="SAM" id="Coils"/>
    </source>
</evidence>
<reference evidence="7" key="1">
    <citation type="journal article" date="2019" name="Proc. Natl. Acad. Sci. U.S.A.">
        <title>Principles of plastid reductive evolution illuminated by nonphotosynthetic chrysophytes.</title>
        <authorList>
            <person name="Dorrell R.G."/>
            <person name="Azuma T."/>
            <person name="Nomura M."/>
            <person name="Audren de Kerdre G."/>
            <person name="Paoli L."/>
            <person name="Yang S."/>
            <person name="Bowler C."/>
            <person name="Ishii K."/>
            <person name="Miyashita H."/>
            <person name="Gile G.H."/>
            <person name="Kamikawa R."/>
        </authorList>
    </citation>
    <scope>NUCLEOTIDE SEQUENCE</scope>
    <source>
        <strain evidence="7">NIES-1846</strain>
    </source>
</reference>
<feature type="domain" description="Clp ATPase C-terminal" evidence="6">
    <location>
        <begin position="940"/>
        <end position="1022"/>
    </location>
</feature>
<dbReference type="AlphaFoldDB" id="A0A455RET9"/>
<protein>
    <submittedName>
        <fullName evidence="7">Protease ATP binding subunit</fullName>
    </submittedName>
</protein>
<keyword evidence="7" id="KW-0645">Protease</keyword>
<dbReference type="Pfam" id="PF07724">
    <property type="entry name" value="AAA_2"/>
    <property type="match status" value="1"/>
</dbReference>
<dbReference type="Pfam" id="PF10431">
    <property type="entry name" value="ClpB_D2-small"/>
    <property type="match status" value="1"/>
</dbReference>
<dbReference type="SMART" id="SM01086">
    <property type="entry name" value="ClpB_D2-small"/>
    <property type="match status" value="1"/>
</dbReference>
<evidence type="ECO:0000256" key="1">
    <source>
        <dbReference type="ARBA" id="ARBA00022741"/>
    </source>
</evidence>
<dbReference type="InterPro" id="IPR028299">
    <property type="entry name" value="ClpA/B_CS2"/>
</dbReference>
<dbReference type="PANTHER" id="PTHR11638:SF18">
    <property type="entry name" value="HEAT SHOCK PROTEIN 104"/>
    <property type="match status" value="1"/>
</dbReference>
<sequence>MKLPNNNIFEIFNNIFNSLKNFFFSSNLITKTSLTKNISKYFLDYSAIFLYFKKNNCISPINYYSRILEINKLCEFILKSSSINLLISGKSGIGKTYLIYILLYLQSLNQLPIEISSYKIYKFKLAELIKELIFQSTEIKKTNLIENNEVENNEFENTEIKKTNLIENNEVENNKNIIPNKILKENIIAENGDYTNLNPNKNYLNIIKILEEIVEIFNYFSNQLNTIIIFDDLHLLNFNIENENILSNQNIKELYSLLFSIFSCSTYNFKKIILLQSKDLEYYKLNDFEHLELEVLSNDEIFNILKHKKEFYETKYSVLIPNFFLKYIIKISNTAIQNIAFPKKAFILLEQLLIKRLCSQDKINFSLQNILYNYIVIFKKLRFYAYKINNIYLEYILFEYEKIYKKYYFFLILNYIQLNNFEFFWKYLNINIFNFHSFQKWHLTNLKKNYINIIFQLNTNNLSPIYTEQIFTIFKLNNKYKLSKYRISIFILKTIFKKSFKLLPLFLKKLNISNFLNYYYKFNDNFSTDFEKKVLNIQNINKKELYIFYLLKKYLKTIQPKISLFTLYTFLSAVNLKLTKTDYSILKTLLGYYKKEKNKNIFTFTNTYYTNFFTTYPVLNVIKSYKLLENILNISLDEISLVYKKRILLNLDLELKKRVMGQEEAIKIVTSAIRYTQIGLKNDKKPIASFFFCGSTGVGKTELAKALTELLYKSEANMIRFDMSEFSEKHAISRLIGAPAGYVGYEDGGELTTKVLNNPYSVILFDEMEKAHQDLYTILLQVLDDGRLTDSKKQLVSFANTIIIITSNIGAQIVLDFYNEQLKLLNIKNQNEIKVELSKKKNHIKKYIYKNFLDNSNYIRDFYDFFSKYPISDLEKNLLNIEVENNLKNKNKFLNQEEQKPSIPQKALDKLKNTLKTELIKKFSPEFINRFDDLIIFKPITKEILYTICHKYLNNLKTYLQSKKIFLTIPQNMIDFFVNSGYEPEFGARPLKRVIKKTLEEYLTMLFLETNNFLHLRNENSYSLYISLKFNNNIITSTLKEK</sequence>
<evidence type="ECO:0000313" key="7">
    <source>
        <dbReference type="EMBL" id="BBH43098.1"/>
    </source>
</evidence>
<dbReference type="PRINTS" id="PR00300">
    <property type="entry name" value="CLPPROTEASEA"/>
</dbReference>
<dbReference type="GO" id="GO:0006508">
    <property type="term" value="P:proteolysis"/>
    <property type="evidence" value="ECO:0007669"/>
    <property type="project" value="UniProtKB-KW"/>
</dbReference>
<accession>A0A455RET9</accession>
<keyword evidence="1" id="KW-0547">Nucleotide-binding</keyword>
<evidence type="ECO:0000256" key="3">
    <source>
        <dbReference type="ARBA" id="ARBA00023186"/>
    </source>
</evidence>
<dbReference type="InterPro" id="IPR001270">
    <property type="entry name" value="ClpA/B"/>
</dbReference>
<dbReference type="SMART" id="SM00382">
    <property type="entry name" value="AAA"/>
    <property type="match status" value="2"/>
</dbReference>
<keyword evidence="7" id="KW-0934">Plastid</keyword>
<keyword evidence="2" id="KW-0067">ATP-binding</keyword>
<geneLocation type="plastid" evidence="7"/>
<dbReference type="InterPro" id="IPR003593">
    <property type="entry name" value="AAA+_ATPase"/>
</dbReference>
<dbReference type="InterPro" id="IPR019489">
    <property type="entry name" value="Clp_ATPase_C"/>
</dbReference>
<gene>
    <name evidence="7" type="primary">ClpC</name>
</gene>
<dbReference type="InterPro" id="IPR027417">
    <property type="entry name" value="P-loop_NTPase"/>
</dbReference>
<dbReference type="InterPro" id="IPR003959">
    <property type="entry name" value="ATPase_AAA_core"/>
</dbReference>
<dbReference type="GO" id="GO:0005737">
    <property type="term" value="C:cytoplasm"/>
    <property type="evidence" value="ECO:0007669"/>
    <property type="project" value="TreeGrafter"/>
</dbReference>
<dbReference type="GO" id="GO:0005524">
    <property type="term" value="F:ATP binding"/>
    <property type="evidence" value="ECO:0007669"/>
    <property type="project" value="UniProtKB-KW"/>
</dbReference>
<feature type="domain" description="AAA+ ATPase" evidence="5">
    <location>
        <begin position="686"/>
        <end position="828"/>
    </location>
</feature>
<dbReference type="PROSITE" id="PS00871">
    <property type="entry name" value="CLPAB_2"/>
    <property type="match status" value="1"/>
</dbReference>
<dbReference type="PANTHER" id="PTHR11638">
    <property type="entry name" value="ATP-DEPENDENT CLP PROTEASE"/>
    <property type="match status" value="1"/>
</dbReference>
<keyword evidence="3" id="KW-0143">Chaperone</keyword>
<dbReference type="GO" id="GO:0034605">
    <property type="term" value="P:cellular response to heat"/>
    <property type="evidence" value="ECO:0007669"/>
    <property type="project" value="TreeGrafter"/>
</dbReference>
<dbReference type="Gene3D" id="1.10.8.60">
    <property type="match status" value="1"/>
</dbReference>
<dbReference type="GO" id="GO:0016887">
    <property type="term" value="F:ATP hydrolysis activity"/>
    <property type="evidence" value="ECO:0007669"/>
    <property type="project" value="InterPro"/>
</dbReference>